<sequence length="266" mass="27694">MPVRRCCSPPTSSTAPCAWPPGTSRSPAARSPPTTDRGSPWRPTVLRDALLVAGKDLRIELRSKVTAGQILPFALLVLVLFAFALDPDGPALERATPGLYWVAVLFVTVLAVERSFSLESGDGVRDALRLAGLAPGGVFLGKFAALAVQLLVVQAVLMVGVVVLFGRDLSAPLLLLGTSVAATAGIGAAGTLYGVLAAGLRVRETLLPFLLLPVLAPVLIGATRAFEAALDGVPSDGWPWFNLLAVFALVYTGVGILTFGSLLEES</sequence>
<protein>
    <recommendedName>
        <fullName evidence="10">Heme exporter protein B</fullName>
    </recommendedName>
</protein>
<evidence type="ECO:0000256" key="5">
    <source>
        <dbReference type="ARBA" id="ARBA00023136"/>
    </source>
</evidence>
<evidence type="ECO:0000256" key="6">
    <source>
        <dbReference type="SAM" id="MobiDB-lite"/>
    </source>
</evidence>
<evidence type="ECO:0000256" key="3">
    <source>
        <dbReference type="ARBA" id="ARBA00022692"/>
    </source>
</evidence>
<name>A0A5Q2RCB1_9ACTN</name>
<accession>A0A5Q2RCB1</accession>
<evidence type="ECO:0000256" key="1">
    <source>
        <dbReference type="ARBA" id="ARBA00004141"/>
    </source>
</evidence>
<dbReference type="GO" id="GO:0015232">
    <property type="term" value="F:heme transmembrane transporter activity"/>
    <property type="evidence" value="ECO:0007669"/>
    <property type="project" value="InterPro"/>
</dbReference>
<proteinExistence type="inferred from homology"/>
<evidence type="ECO:0000256" key="7">
    <source>
        <dbReference type="SAM" id="Phobius"/>
    </source>
</evidence>
<evidence type="ECO:0000313" key="9">
    <source>
        <dbReference type="Proteomes" id="UP000334019"/>
    </source>
</evidence>
<evidence type="ECO:0000313" key="8">
    <source>
        <dbReference type="EMBL" id="QGG94529.1"/>
    </source>
</evidence>
<feature type="transmembrane region" description="Helical" evidence="7">
    <location>
        <begin position="65"/>
        <end position="85"/>
    </location>
</feature>
<keyword evidence="4 7" id="KW-1133">Transmembrane helix</keyword>
<dbReference type="GO" id="GO:0016020">
    <property type="term" value="C:membrane"/>
    <property type="evidence" value="ECO:0007669"/>
    <property type="project" value="UniProtKB-SubCell"/>
</dbReference>
<dbReference type="GO" id="GO:0017004">
    <property type="term" value="P:cytochrome complex assembly"/>
    <property type="evidence" value="ECO:0007669"/>
    <property type="project" value="InterPro"/>
</dbReference>
<feature type="region of interest" description="Disordered" evidence="6">
    <location>
        <begin position="1"/>
        <end position="42"/>
    </location>
</feature>
<dbReference type="Pfam" id="PF03379">
    <property type="entry name" value="CcmB"/>
    <property type="match status" value="1"/>
</dbReference>
<keyword evidence="5 7" id="KW-0472">Membrane</keyword>
<dbReference type="PRINTS" id="PR01414">
    <property type="entry name" value="CCMBBIOGNSIS"/>
</dbReference>
<gene>
    <name evidence="8" type="ORF">GH723_05090</name>
</gene>
<feature type="transmembrane region" description="Helical" evidence="7">
    <location>
        <begin position="171"/>
        <end position="194"/>
    </location>
</feature>
<comment type="similarity">
    <text evidence="2">Belongs to the CcmB/CycW/HelB family.</text>
</comment>
<dbReference type="KEGG" id="atq:GH723_05090"/>
<evidence type="ECO:0000256" key="4">
    <source>
        <dbReference type="ARBA" id="ARBA00022989"/>
    </source>
</evidence>
<reference evidence="8 9" key="1">
    <citation type="submission" date="2019-11" db="EMBL/GenBank/DDBJ databases">
        <authorList>
            <person name="He Y."/>
        </authorList>
    </citation>
    <scope>NUCLEOTIDE SEQUENCE [LARGE SCALE GENOMIC DNA]</scope>
    <source>
        <strain evidence="8 9">SCSIO 58843</strain>
    </source>
</reference>
<feature type="transmembrane region" description="Helical" evidence="7">
    <location>
        <begin position="97"/>
        <end position="116"/>
    </location>
</feature>
<dbReference type="Proteomes" id="UP000334019">
    <property type="component" value="Chromosome"/>
</dbReference>
<dbReference type="EMBL" id="CP045851">
    <property type="protein sequence ID" value="QGG94529.1"/>
    <property type="molecule type" value="Genomic_DNA"/>
</dbReference>
<organism evidence="8 9">
    <name type="scientific">Actinomarinicola tropica</name>
    <dbReference type="NCBI Taxonomy" id="2789776"/>
    <lineage>
        <taxon>Bacteria</taxon>
        <taxon>Bacillati</taxon>
        <taxon>Actinomycetota</taxon>
        <taxon>Acidimicrobiia</taxon>
        <taxon>Acidimicrobiales</taxon>
        <taxon>Iamiaceae</taxon>
        <taxon>Actinomarinicola</taxon>
    </lineage>
</organism>
<feature type="transmembrane region" description="Helical" evidence="7">
    <location>
        <begin position="206"/>
        <end position="226"/>
    </location>
</feature>
<dbReference type="InterPro" id="IPR003544">
    <property type="entry name" value="Cyt_c_biogenesis_CcmB"/>
</dbReference>
<evidence type="ECO:0000256" key="2">
    <source>
        <dbReference type="ARBA" id="ARBA00010544"/>
    </source>
</evidence>
<feature type="transmembrane region" description="Helical" evidence="7">
    <location>
        <begin position="238"/>
        <end position="263"/>
    </location>
</feature>
<evidence type="ECO:0008006" key="10">
    <source>
        <dbReference type="Google" id="ProtNLM"/>
    </source>
</evidence>
<keyword evidence="3 7" id="KW-0812">Transmembrane</keyword>
<dbReference type="AlphaFoldDB" id="A0A5Q2RCB1"/>
<comment type="subcellular location">
    <subcellularLocation>
        <location evidence="1">Membrane</location>
        <topology evidence="1">Multi-pass membrane protein</topology>
    </subcellularLocation>
</comment>
<keyword evidence="9" id="KW-1185">Reference proteome</keyword>
<feature type="transmembrane region" description="Helical" evidence="7">
    <location>
        <begin position="137"/>
        <end position="165"/>
    </location>
</feature>